<sequence>MDVLDSRSKYNPQDLLEQRFISEVLREELQELDQRQTSLMSSRGFKTSDFYSERGFTVNDNVGTYTHPLELRFTDMKTRKTSTGKIKKKSHAVHNKPLYGMLNNIVFRLSVEYTQRMKSMLAQKYNIHL</sequence>
<reference evidence="2" key="1">
    <citation type="journal article" date="2019" name="Int. J. Syst. Evol. Microbiol.">
        <title>The Global Catalogue of Microorganisms (GCM) 10K type strain sequencing project: providing services to taxonomists for standard genome sequencing and annotation.</title>
        <authorList>
            <consortium name="The Broad Institute Genomics Platform"/>
            <consortium name="The Broad Institute Genome Sequencing Center for Infectious Disease"/>
            <person name="Wu L."/>
            <person name="Ma J."/>
        </authorList>
    </citation>
    <scope>NUCLEOTIDE SEQUENCE [LARGE SCALE GENOMIC DNA]</scope>
    <source>
        <strain evidence="2">KCTC 32141</strain>
    </source>
</reference>
<dbReference type="RefSeq" id="WP_183490179.1">
    <property type="nucleotide sequence ID" value="NZ_JBHUOV010000017.1"/>
</dbReference>
<accession>A0ABW5WU44</accession>
<dbReference type="EMBL" id="JBHUOV010000017">
    <property type="protein sequence ID" value="MFD2824813.1"/>
    <property type="molecule type" value="Genomic_DNA"/>
</dbReference>
<gene>
    <name evidence="1" type="ORF">ACFS5M_14110</name>
</gene>
<keyword evidence="2" id="KW-1185">Reference proteome</keyword>
<evidence type="ECO:0000313" key="2">
    <source>
        <dbReference type="Proteomes" id="UP001597533"/>
    </source>
</evidence>
<name>A0ABW5WU44_9FLAO</name>
<organism evidence="1 2">
    <name type="scientific">Lacinutrix iliipiscaria</name>
    <dbReference type="NCBI Taxonomy" id="1230532"/>
    <lineage>
        <taxon>Bacteria</taxon>
        <taxon>Pseudomonadati</taxon>
        <taxon>Bacteroidota</taxon>
        <taxon>Flavobacteriia</taxon>
        <taxon>Flavobacteriales</taxon>
        <taxon>Flavobacteriaceae</taxon>
        <taxon>Lacinutrix</taxon>
    </lineage>
</organism>
<evidence type="ECO:0000313" key="1">
    <source>
        <dbReference type="EMBL" id="MFD2824813.1"/>
    </source>
</evidence>
<protein>
    <submittedName>
        <fullName evidence="1">Uncharacterized protein</fullName>
    </submittedName>
</protein>
<dbReference type="Proteomes" id="UP001597533">
    <property type="component" value="Unassembled WGS sequence"/>
</dbReference>
<proteinExistence type="predicted"/>
<comment type="caution">
    <text evidence="1">The sequence shown here is derived from an EMBL/GenBank/DDBJ whole genome shotgun (WGS) entry which is preliminary data.</text>
</comment>